<dbReference type="GO" id="GO:0008726">
    <property type="term" value="F:alkanesulfonate monooxygenase activity"/>
    <property type="evidence" value="ECO:0007669"/>
    <property type="project" value="TreeGrafter"/>
</dbReference>
<evidence type="ECO:0000256" key="3">
    <source>
        <dbReference type="ARBA" id="ARBA00023002"/>
    </source>
</evidence>
<feature type="compositionally biased region" description="Low complexity" evidence="5">
    <location>
        <begin position="151"/>
        <end position="163"/>
    </location>
</feature>
<feature type="domain" description="Luciferase-like" evidence="6">
    <location>
        <begin position="14"/>
        <end position="239"/>
    </location>
</feature>
<dbReference type="EMBL" id="CP116942">
    <property type="protein sequence ID" value="WCO65789.1"/>
    <property type="molecule type" value="Genomic_DNA"/>
</dbReference>
<sequence>MDVGVALPTMAPGYGPRTTVDWARGIDAGPFSSVSAGERITFTNPELIATLAAAAAVTERVRVIANVLVLPLHPAPVVAKQAATLDQLSGGRFTLGLGVGGRGHDYRAAGSPQDHRHARLDEGVAELRRLWAGEPPFDGADPVEPAPTQEGGPPLWSGSLGPKGMARAARWADGVTGFSIGGRAREMATTNRMADEAWAEAGRPAPRKVNGCFYVMGGDDPEATLRAFAHRYLAIFGEEMAAALAADVWVTSPDALRQVLDDAEGAGCDELILVPGTVDLACLEATAEVVAAR</sequence>
<keyword evidence="8" id="KW-1185">Reference proteome</keyword>
<evidence type="ECO:0000259" key="6">
    <source>
        <dbReference type="Pfam" id="PF00296"/>
    </source>
</evidence>
<dbReference type="RefSeq" id="WP_272735315.1">
    <property type="nucleotide sequence ID" value="NZ_CP116942.1"/>
</dbReference>
<keyword evidence="2" id="KW-0288">FMN</keyword>
<protein>
    <submittedName>
        <fullName evidence="7">LLM class flavin-dependent oxidoreductase</fullName>
    </submittedName>
</protein>
<organism evidence="7 8">
    <name type="scientific">Iamia majanohamensis</name>
    <dbReference type="NCBI Taxonomy" id="467976"/>
    <lineage>
        <taxon>Bacteria</taxon>
        <taxon>Bacillati</taxon>
        <taxon>Actinomycetota</taxon>
        <taxon>Acidimicrobiia</taxon>
        <taxon>Acidimicrobiales</taxon>
        <taxon>Iamiaceae</taxon>
        <taxon>Iamia</taxon>
    </lineage>
</organism>
<dbReference type="InterPro" id="IPR050172">
    <property type="entry name" value="SsuD_RutA_monooxygenase"/>
</dbReference>
<evidence type="ECO:0000313" key="7">
    <source>
        <dbReference type="EMBL" id="WCO65789.1"/>
    </source>
</evidence>
<name>A0AAE9Y7L3_9ACTN</name>
<keyword evidence="4" id="KW-0503">Monooxygenase</keyword>
<proteinExistence type="predicted"/>
<feature type="region of interest" description="Disordered" evidence="5">
    <location>
        <begin position="134"/>
        <end position="163"/>
    </location>
</feature>
<evidence type="ECO:0000256" key="4">
    <source>
        <dbReference type="ARBA" id="ARBA00023033"/>
    </source>
</evidence>
<dbReference type="Pfam" id="PF00296">
    <property type="entry name" value="Bac_luciferase"/>
    <property type="match status" value="1"/>
</dbReference>
<dbReference type="KEGG" id="ima:PO878_14900"/>
<gene>
    <name evidence="7" type="ORF">PO878_14900</name>
</gene>
<dbReference type="SUPFAM" id="SSF51679">
    <property type="entry name" value="Bacterial luciferase-like"/>
    <property type="match status" value="1"/>
</dbReference>
<dbReference type="AlphaFoldDB" id="A0AAE9Y7L3"/>
<dbReference type="Proteomes" id="UP001216390">
    <property type="component" value="Chromosome"/>
</dbReference>
<dbReference type="Gene3D" id="3.20.20.30">
    <property type="entry name" value="Luciferase-like domain"/>
    <property type="match status" value="1"/>
</dbReference>
<dbReference type="InterPro" id="IPR036661">
    <property type="entry name" value="Luciferase-like_sf"/>
</dbReference>
<evidence type="ECO:0000313" key="8">
    <source>
        <dbReference type="Proteomes" id="UP001216390"/>
    </source>
</evidence>
<dbReference type="PANTHER" id="PTHR42847:SF4">
    <property type="entry name" value="ALKANESULFONATE MONOOXYGENASE-RELATED"/>
    <property type="match status" value="1"/>
</dbReference>
<dbReference type="PANTHER" id="PTHR42847">
    <property type="entry name" value="ALKANESULFONATE MONOOXYGENASE"/>
    <property type="match status" value="1"/>
</dbReference>
<reference evidence="7" key="1">
    <citation type="submission" date="2023-01" db="EMBL/GenBank/DDBJ databases">
        <title>The diversity of Class Acidimicrobiia in South China Sea sediment environments and the proposal of Iamia marina sp. nov., a novel species of the genus Iamia.</title>
        <authorList>
            <person name="He Y."/>
            <person name="Tian X."/>
        </authorList>
    </citation>
    <scope>NUCLEOTIDE SEQUENCE</scope>
    <source>
        <strain evidence="7">DSM 19957</strain>
    </source>
</reference>
<evidence type="ECO:0000256" key="2">
    <source>
        <dbReference type="ARBA" id="ARBA00022643"/>
    </source>
</evidence>
<keyword evidence="1" id="KW-0285">Flavoprotein</keyword>
<dbReference type="GO" id="GO:0046306">
    <property type="term" value="P:alkanesulfonate catabolic process"/>
    <property type="evidence" value="ECO:0007669"/>
    <property type="project" value="TreeGrafter"/>
</dbReference>
<keyword evidence="3" id="KW-0560">Oxidoreductase</keyword>
<dbReference type="InterPro" id="IPR011251">
    <property type="entry name" value="Luciferase-like_dom"/>
</dbReference>
<evidence type="ECO:0000256" key="1">
    <source>
        <dbReference type="ARBA" id="ARBA00022630"/>
    </source>
</evidence>
<accession>A0AAE9Y7L3</accession>
<evidence type="ECO:0000256" key="5">
    <source>
        <dbReference type="SAM" id="MobiDB-lite"/>
    </source>
</evidence>